<reference evidence="2 3" key="1">
    <citation type="journal article" date="2021" name="Int. J. Syst. Evol. Microbiol.">
        <title>Lentilactobacillus fungorum sp. nov., isolated from spent mushroom substrates.</title>
        <authorList>
            <person name="Tohno M."/>
            <person name="Tanizawa Y."/>
            <person name="Kojima Y."/>
            <person name="Sakamoto M."/>
            <person name="Ohkuma M."/>
            <person name="Kobayashi H."/>
        </authorList>
    </citation>
    <scope>NUCLEOTIDE SEQUENCE [LARGE SCALE GENOMIC DNA]</scope>
    <source>
        <strain evidence="2 3">YK48G</strain>
    </source>
</reference>
<evidence type="ECO:0000256" key="1">
    <source>
        <dbReference type="SAM" id="Phobius"/>
    </source>
</evidence>
<gene>
    <name evidence="2" type="ORF">YK48G_24310</name>
</gene>
<accession>A0ABQ3W2W3</accession>
<sequence length="94" mass="10614">MQNMIYYTAQIINQLISVYMLAIVIYALMSWFPNAYGTALGRFLARIVEPFERLFNFATIGMISLAPLVALAVLTFVQYGVTYVANLLISFVAY</sequence>
<dbReference type="Proteomes" id="UP000604765">
    <property type="component" value="Unassembled WGS sequence"/>
</dbReference>
<keyword evidence="1" id="KW-0812">Transmembrane</keyword>
<dbReference type="EMBL" id="BNJR01000019">
    <property type="protein sequence ID" value="GHP15006.1"/>
    <property type="molecule type" value="Genomic_DNA"/>
</dbReference>
<dbReference type="Pfam" id="PF02325">
    <property type="entry name" value="CCB3_YggT"/>
    <property type="match status" value="1"/>
</dbReference>
<comment type="caution">
    <text evidence="2">The sequence shown here is derived from an EMBL/GenBank/DDBJ whole genome shotgun (WGS) entry which is preliminary data.</text>
</comment>
<organism evidence="2 3">
    <name type="scientific">Lentilactobacillus fungorum</name>
    <dbReference type="NCBI Taxonomy" id="2201250"/>
    <lineage>
        <taxon>Bacteria</taxon>
        <taxon>Bacillati</taxon>
        <taxon>Bacillota</taxon>
        <taxon>Bacilli</taxon>
        <taxon>Lactobacillales</taxon>
        <taxon>Lactobacillaceae</taxon>
        <taxon>Lentilactobacillus</taxon>
    </lineage>
</organism>
<keyword evidence="3" id="KW-1185">Reference proteome</keyword>
<name>A0ABQ3W2W3_9LACO</name>
<keyword evidence="1" id="KW-1133">Transmembrane helix</keyword>
<dbReference type="InterPro" id="IPR003425">
    <property type="entry name" value="CCB3/YggT"/>
</dbReference>
<evidence type="ECO:0000313" key="3">
    <source>
        <dbReference type="Proteomes" id="UP000604765"/>
    </source>
</evidence>
<protein>
    <submittedName>
        <fullName evidence="2">Membrane protein</fullName>
    </submittedName>
</protein>
<proteinExistence type="predicted"/>
<feature type="transmembrane region" description="Helical" evidence="1">
    <location>
        <begin position="54"/>
        <end position="77"/>
    </location>
</feature>
<evidence type="ECO:0000313" key="2">
    <source>
        <dbReference type="EMBL" id="GHP15006.1"/>
    </source>
</evidence>
<feature type="transmembrane region" description="Helical" evidence="1">
    <location>
        <begin position="12"/>
        <end position="33"/>
    </location>
</feature>
<keyword evidence="1" id="KW-0472">Membrane</keyword>